<gene>
    <name evidence="2" type="ORF">ACFYXQ_46095</name>
</gene>
<keyword evidence="1" id="KW-0812">Transmembrane</keyword>
<organism evidence="2 3">
    <name type="scientific">Nocardia jiangxiensis</name>
    <dbReference type="NCBI Taxonomy" id="282685"/>
    <lineage>
        <taxon>Bacteria</taxon>
        <taxon>Bacillati</taxon>
        <taxon>Actinomycetota</taxon>
        <taxon>Actinomycetes</taxon>
        <taxon>Mycobacteriales</taxon>
        <taxon>Nocardiaceae</taxon>
        <taxon>Nocardia</taxon>
    </lineage>
</organism>
<dbReference type="Proteomes" id="UP001601992">
    <property type="component" value="Unassembled WGS sequence"/>
</dbReference>
<dbReference type="RefSeq" id="WP_387407098.1">
    <property type="nucleotide sequence ID" value="NZ_JBIAQY010000039.1"/>
</dbReference>
<comment type="caution">
    <text evidence="2">The sequence shown here is derived from an EMBL/GenBank/DDBJ whole genome shotgun (WGS) entry which is preliminary data.</text>
</comment>
<proteinExistence type="predicted"/>
<dbReference type="EMBL" id="JBIAQY010000039">
    <property type="protein sequence ID" value="MFF3575128.1"/>
    <property type="molecule type" value="Genomic_DNA"/>
</dbReference>
<evidence type="ECO:0000313" key="3">
    <source>
        <dbReference type="Proteomes" id="UP001601992"/>
    </source>
</evidence>
<sequence length="98" mass="9956">MIRPKVAAHLTADGMSIIQAEQHAHAITNSAGAAIEGYAAQPQTVPIAQAGRAAMTNGIELGGYLAAGFILLGLIATALIPKTAAREDDTSRAPGTHV</sequence>
<keyword evidence="3" id="KW-1185">Reference proteome</keyword>
<evidence type="ECO:0000313" key="2">
    <source>
        <dbReference type="EMBL" id="MFF3575128.1"/>
    </source>
</evidence>
<keyword evidence="1" id="KW-1133">Transmembrane helix</keyword>
<protein>
    <recommendedName>
        <fullName evidence="4">MFS transporter, DHA2 family, multidrug resistance protein</fullName>
    </recommendedName>
</protein>
<evidence type="ECO:0008006" key="4">
    <source>
        <dbReference type="Google" id="ProtNLM"/>
    </source>
</evidence>
<reference evidence="2 3" key="1">
    <citation type="submission" date="2024-10" db="EMBL/GenBank/DDBJ databases">
        <title>The Natural Products Discovery Center: Release of the First 8490 Sequenced Strains for Exploring Actinobacteria Biosynthetic Diversity.</title>
        <authorList>
            <person name="Kalkreuter E."/>
            <person name="Kautsar S.A."/>
            <person name="Yang D."/>
            <person name="Bader C.D."/>
            <person name="Teijaro C.N."/>
            <person name="Fluegel L."/>
            <person name="Davis C.M."/>
            <person name="Simpson J.R."/>
            <person name="Lauterbach L."/>
            <person name="Steele A.D."/>
            <person name="Gui C."/>
            <person name="Meng S."/>
            <person name="Li G."/>
            <person name="Viehrig K."/>
            <person name="Ye F."/>
            <person name="Su P."/>
            <person name="Kiefer A.F."/>
            <person name="Nichols A."/>
            <person name="Cepeda A.J."/>
            <person name="Yan W."/>
            <person name="Fan B."/>
            <person name="Jiang Y."/>
            <person name="Adhikari A."/>
            <person name="Zheng C.-J."/>
            <person name="Schuster L."/>
            <person name="Cowan T.M."/>
            <person name="Smanski M.J."/>
            <person name="Chevrette M.G."/>
            <person name="De Carvalho L.P.S."/>
            <person name="Shen B."/>
        </authorList>
    </citation>
    <scope>NUCLEOTIDE SEQUENCE [LARGE SCALE GENOMIC DNA]</scope>
    <source>
        <strain evidence="2 3">NPDC002593</strain>
    </source>
</reference>
<name>A0ABW6SFM7_9NOCA</name>
<accession>A0ABW6SFM7</accession>
<feature type="transmembrane region" description="Helical" evidence="1">
    <location>
        <begin position="61"/>
        <end position="80"/>
    </location>
</feature>
<keyword evidence="1" id="KW-0472">Membrane</keyword>
<evidence type="ECO:0000256" key="1">
    <source>
        <dbReference type="SAM" id="Phobius"/>
    </source>
</evidence>